<dbReference type="EMBL" id="JAAAMV010000009">
    <property type="protein sequence ID" value="NBD25037.1"/>
    <property type="molecule type" value="Genomic_DNA"/>
</dbReference>
<evidence type="ECO:0008006" key="3">
    <source>
        <dbReference type="Google" id="ProtNLM"/>
    </source>
</evidence>
<sequence>MTIDRYIGRVVNIVYIDKKGRITQRRIEIKAVVDGHIRAHCFKSKGPRVFAVENVLAFELVNRHAGG</sequence>
<dbReference type="Proteomes" id="UP000665561">
    <property type="component" value="Unassembled WGS sequence"/>
</dbReference>
<evidence type="ECO:0000313" key="2">
    <source>
        <dbReference type="Proteomes" id="UP000665561"/>
    </source>
</evidence>
<proteinExistence type="predicted"/>
<protein>
    <recommendedName>
        <fullName evidence="3">WYL domain-containing protein</fullName>
    </recommendedName>
</protein>
<evidence type="ECO:0000313" key="1">
    <source>
        <dbReference type="EMBL" id="NBD25037.1"/>
    </source>
</evidence>
<name>A0ABW9XQW3_9BACL</name>
<organism evidence="1 2">
    <name type="scientific">Paenibacillus glycinis</name>
    <dbReference type="NCBI Taxonomy" id="2697035"/>
    <lineage>
        <taxon>Bacteria</taxon>
        <taxon>Bacillati</taxon>
        <taxon>Bacillota</taxon>
        <taxon>Bacilli</taxon>
        <taxon>Bacillales</taxon>
        <taxon>Paenibacillaceae</taxon>
        <taxon>Paenibacillus</taxon>
    </lineage>
</organism>
<reference evidence="1 2" key="1">
    <citation type="submission" date="2020-01" db="EMBL/GenBank/DDBJ databases">
        <title>Paenibacillus soybeanensis sp. nov. isolated from the nodules of soybean (Glycine max(L.) Merr).</title>
        <authorList>
            <person name="Wang H."/>
        </authorList>
    </citation>
    <scope>NUCLEOTIDE SEQUENCE [LARGE SCALE GENOMIC DNA]</scope>
    <source>
        <strain evidence="1 2">T1</strain>
    </source>
</reference>
<comment type="caution">
    <text evidence="1">The sequence shown here is derived from an EMBL/GenBank/DDBJ whole genome shotgun (WGS) entry which is preliminary data.</text>
</comment>
<keyword evidence="2" id="KW-1185">Reference proteome</keyword>
<gene>
    <name evidence="1" type="ORF">GT019_14225</name>
</gene>
<accession>A0ABW9XQW3</accession>
<dbReference type="RefSeq" id="WP_161743840.1">
    <property type="nucleotide sequence ID" value="NZ_JAAAMV010000009.1"/>
</dbReference>